<evidence type="ECO:0000313" key="2">
    <source>
        <dbReference type="EMBL" id="KEQ18379.1"/>
    </source>
</evidence>
<dbReference type="eggNOG" id="COG2267">
    <property type="taxonomic scope" value="Bacteria"/>
</dbReference>
<gene>
    <name evidence="2" type="ORF">GZ78_12820</name>
</gene>
<dbReference type="InterPro" id="IPR029058">
    <property type="entry name" value="AB_hydrolase_fold"/>
</dbReference>
<proteinExistence type="predicted"/>
<evidence type="ECO:0000313" key="3">
    <source>
        <dbReference type="Proteomes" id="UP000028073"/>
    </source>
</evidence>
<reference evidence="2 3" key="1">
    <citation type="submission" date="2014-06" db="EMBL/GenBank/DDBJ databases">
        <title>Whole Genome Sequences of Three Symbiotic Endozoicomonas Bacteria.</title>
        <authorList>
            <person name="Neave M.J."/>
            <person name="Apprill A."/>
            <person name="Voolstra C.R."/>
        </authorList>
    </citation>
    <scope>NUCLEOTIDE SEQUENCE [LARGE SCALE GENOMIC DNA]</scope>
    <source>
        <strain evidence="2 3">DSM 25634</strain>
    </source>
</reference>
<dbReference type="PANTHER" id="PTHR11614">
    <property type="entry name" value="PHOSPHOLIPASE-RELATED"/>
    <property type="match status" value="1"/>
</dbReference>
<dbReference type="Gene3D" id="3.40.50.1820">
    <property type="entry name" value="alpha/beta hydrolase"/>
    <property type="match status" value="1"/>
</dbReference>
<protein>
    <recommendedName>
        <fullName evidence="1">Serine aminopeptidase S33 domain-containing protein</fullName>
    </recommendedName>
</protein>
<dbReference type="SUPFAM" id="SSF53474">
    <property type="entry name" value="alpha/beta-Hydrolases"/>
    <property type="match status" value="1"/>
</dbReference>
<dbReference type="EMBL" id="JOKH01000002">
    <property type="protein sequence ID" value="KEQ18379.1"/>
    <property type="molecule type" value="Genomic_DNA"/>
</dbReference>
<feature type="domain" description="Serine aminopeptidase S33" evidence="1">
    <location>
        <begin position="72"/>
        <end position="304"/>
    </location>
</feature>
<evidence type="ECO:0000259" key="1">
    <source>
        <dbReference type="Pfam" id="PF12146"/>
    </source>
</evidence>
<dbReference type="STRING" id="1137799.GZ78_12820"/>
<name>A0A081NIV6_9GAMM</name>
<sequence>MLNPKSLKEQLQPLAFPLEHQVSTTCQNADIKEYLSFYGIDFETGSDDVRHFMGSIDSCDYRISCHLFEKKNAKGTFFLLHGYYDHVGLYARIIRFLLDQGFNVLAYDLPGHGLSSGKPATIPDFSVYTLILEDLLVHCEGHLPKPWHAYGQSTGCAILTDCLINREAHHKPSPFQQVILSAPLVRPWMWNLGRLQLQLAKLFISKLPRNYTENSRKKSFLTLSHNDPLSPDILPTQWVLAMDRWIRRIESSKVKSPVSPLIVQGTFDRTVDAKHNIPVLEKLYSKPSVYYLEDARHHLPNELDETIEDYLSWLTSKLNTQSA</sequence>
<organism evidence="2 3">
    <name type="scientific">Endozoicomonas numazuensis</name>
    <dbReference type="NCBI Taxonomy" id="1137799"/>
    <lineage>
        <taxon>Bacteria</taxon>
        <taxon>Pseudomonadati</taxon>
        <taxon>Pseudomonadota</taxon>
        <taxon>Gammaproteobacteria</taxon>
        <taxon>Oceanospirillales</taxon>
        <taxon>Endozoicomonadaceae</taxon>
        <taxon>Endozoicomonas</taxon>
    </lineage>
</organism>
<keyword evidence="3" id="KW-1185">Reference proteome</keyword>
<dbReference type="InterPro" id="IPR051044">
    <property type="entry name" value="MAG_DAG_Lipase"/>
</dbReference>
<accession>A0A081NIV6</accession>
<comment type="caution">
    <text evidence="2">The sequence shown here is derived from an EMBL/GenBank/DDBJ whole genome shotgun (WGS) entry which is preliminary data.</text>
</comment>
<dbReference type="Proteomes" id="UP000028073">
    <property type="component" value="Unassembled WGS sequence"/>
</dbReference>
<dbReference type="AlphaFoldDB" id="A0A081NIV6"/>
<dbReference type="InterPro" id="IPR022742">
    <property type="entry name" value="Hydrolase_4"/>
</dbReference>
<dbReference type="Pfam" id="PF12146">
    <property type="entry name" value="Hydrolase_4"/>
    <property type="match status" value="1"/>
</dbReference>